<reference evidence="3" key="1">
    <citation type="submission" date="2020-09" db="EMBL/GenBank/DDBJ databases">
        <authorList>
            <person name="Gao C."/>
            <person name="Qiu Z."/>
        </authorList>
    </citation>
    <scope>NUCLEOTIDE SEQUENCE</scope>
</reference>
<evidence type="ECO:0000313" key="3">
    <source>
        <dbReference type="EMBL" id="QWX10213.1"/>
    </source>
</evidence>
<dbReference type="EMBL" id="MW009675">
    <property type="protein sequence ID" value="QWX10213.1"/>
    <property type="molecule type" value="Genomic_DNA"/>
</dbReference>
<dbReference type="Proteomes" id="UP000683424">
    <property type="component" value="Segment"/>
</dbReference>
<proteinExistence type="inferred from homology"/>
<name>A0A8F3BEH9_9CAUD</name>
<accession>A0A8F3BEH9</accession>
<evidence type="ECO:0000313" key="4">
    <source>
        <dbReference type="Proteomes" id="UP000683424"/>
    </source>
</evidence>
<organism evidence="3 4">
    <name type="scientific">Vibrio phage vB_VpP_BT-1011</name>
    <dbReference type="NCBI Taxonomy" id="2799672"/>
    <lineage>
        <taxon>Viruses</taxon>
        <taxon>Duplodnaviria</taxon>
        <taxon>Heunggongvirae</taxon>
        <taxon>Uroviricota</taxon>
        <taxon>Caudoviricetes</taxon>
        <taxon>Tieomvirus</taxon>
        <taxon>Tieomvirus BT1011</taxon>
    </lineage>
</organism>
<dbReference type="Pfam" id="PF05766">
    <property type="entry name" value="NinG"/>
    <property type="match status" value="1"/>
</dbReference>
<gene>
    <name evidence="3" type="ORF">vBVpPBT1011_0014</name>
</gene>
<protein>
    <recommendedName>
        <fullName evidence="2">Protein ninG</fullName>
    </recommendedName>
</protein>
<comment type="similarity">
    <text evidence="1">Belongs to the ninG family.</text>
</comment>
<keyword evidence="4" id="KW-1185">Reference proteome</keyword>
<dbReference type="InterPro" id="IPR008713">
    <property type="entry name" value="Phage_lambda_NinG"/>
</dbReference>
<evidence type="ECO:0000256" key="1">
    <source>
        <dbReference type="ARBA" id="ARBA00008471"/>
    </source>
</evidence>
<sequence>MSNSKRKCAYCKERKRAETMFIRGAQAFCNKDHYIEYQVASKDRLVSAGRKIQMAEVKERKKKLKTLSDYNKEAQAAVNSYIRARDFGKPCISCGSMPEQKRGGTMDAGHYRSRGAASHLRFNVLNITGQCVRCNRYKSGNAVDFRIGLIERIGVELVEKLESDNEPRKFDVDYLNRVKRIFNKRARWYKKMRGM</sequence>
<evidence type="ECO:0000256" key="2">
    <source>
        <dbReference type="ARBA" id="ARBA00021638"/>
    </source>
</evidence>